<evidence type="ECO:0000256" key="5">
    <source>
        <dbReference type="ARBA" id="ARBA00022989"/>
    </source>
</evidence>
<keyword evidence="2" id="KW-0813">Transport</keyword>
<feature type="transmembrane region" description="Helical" evidence="7">
    <location>
        <begin position="381"/>
        <end position="402"/>
    </location>
</feature>
<keyword evidence="10" id="KW-1185">Reference proteome</keyword>
<keyword evidence="4 7" id="KW-0812">Transmembrane</keyword>
<evidence type="ECO:0000256" key="3">
    <source>
        <dbReference type="ARBA" id="ARBA00022475"/>
    </source>
</evidence>
<dbReference type="InterPro" id="IPR000849">
    <property type="entry name" value="Sugar_P_transporter"/>
</dbReference>
<dbReference type="Pfam" id="PF07690">
    <property type="entry name" value="MFS_1"/>
    <property type="match status" value="1"/>
</dbReference>
<dbReference type="InterPro" id="IPR020846">
    <property type="entry name" value="MFS_dom"/>
</dbReference>
<dbReference type="PANTHER" id="PTHR11662:SF399">
    <property type="entry name" value="FI19708P1-RELATED"/>
    <property type="match status" value="1"/>
</dbReference>
<dbReference type="CDD" id="cd17319">
    <property type="entry name" value="MFS_ExuT_GudP_like"/>
    <property type="match status" value="1"/>
</dbReference>
<keyword evidence="6 7" id="KW-0472">Membrane</keyword>
<keyword evidence="5 7" id="KW-1133">Transmembrane helix</keyword>
<dbReference type="InterPro" id="IPR036259">
    <property type="entry name" value="MFS_trans_sf"/>
</dbReference>
<dbReference type="PIRSF" id="PIRSF002808">
    <property type="entry name" value="Hexose_phosphate_transp"/>
    <property type="match status" value="1"/>
</dbReference>
<evidence type="ECO:0000256" key="7">
    <source>
        <dbReference type="SAM" id="Phobius"/>
    </source>
</evidence>
<dbReference type="RefSeq" id="WP_268008286.1">
    <property type="nucleotide sequence ID" value="NZ_CP104067.1"/>
</dbReference>
<dbReference type="PANTHER" id="PTHR11662">
    <property type="entry name" value="SOLUTE CARRIER FAMILY 17"/>
    <property type="match status" value="1"/>
</dbReference>
<keyword evidence="3" id="KW-1003">Cell membrane</keyword>
<gene>
    <name evidence="9" type="ORF">NZD89_13945</name>
</gene>
<feature type="transmembrane region" description="Helical" evidence="7">
    <location>
        <begin position="62"/>
        <end position="88"/>
    </location>
</feature>
<evidence type="ECO:0000256" key="6">
    <source>
        <dbReference type="ARBA" id="ARBA00023136"/>
    </source>
</evidence>
<feature type="transmembrane region" description="Helical" evidence="7">
    <location>
        <begin position="352"/>
        <end position="375"/>
    </location>
</feature>
<evidence type="ECO:0000256" key="1">
    <source>
        <dbReference type="ARBA" id="ARBA00004651"/>
    </source>
</evidence>
<feature type="transmembrane region" description="Helical" evidence="7">
    <location>
        <begin position="150"/>
        <end position="171"/>
    </location>
</feature>
<dbReference type="Proteomes" id="UP001164761">
    <property type="component" value="Chromosome"/>
</dbReference>
<comment type="subcellular location">
    <subcellularLocation>
        <location evidence="1">Cell membrane</location>
        <topology evidence="1">Multi-pass membrane protein</topology>
    </subcellularLocation>
</comment>
<feature type="transmembrane region" description="Helical" evidence="7">
    <location>
        <begin position="318"/>
        <end position="340"/>
    </location>
</feature>
<evidence type="ECO:0000313" key="9">
    <source>
        <dbReference type="EMBL" id="WAH44390.1"/>
    </source>
</evidence>
<feature type="domain" description="Major facilitator superfamily (MFS) profile" evidence="8">
    <location>
        <begin position="1"/>
        <end position="407"/>
    </location>
</feature>
<feature type="transmembrane region" description="Helical" evidence="7">
    <location>
        <begin position="260"/>
        <end position="281"/>
    </location>
</feature>
<feature type="transmembrane region" description="Helical" evidence="7">
    <location>
        <begin position="30"/>
        <end position="50"/>
    </location>
</feature>
<evidence type="ECO:0000256" key="2">
    <source>
        <dbReference type="ARBA" id="ARBA00022448"/>
    </source>
</evidence>
<dbReference type="Gene3D" id="1.20.1250.20">
    <property type="entry name" value="MFS general substrate transporter like domains"/>
    <property type="match status" value="2"/>
</dbReference>
<dbReference type="InterPro" id="IPR050382">
    <property type="entry name" value="MFS_Na/Anion_cotransporter"/>
</dbReference>
<evidence type="ECO:0000313" key="10">
    <source>
        <dbReference type="Proteomes" id="UP001164761"/>
    </source>
</evidence>
<evidence type="ECO:0000256" key="4">
    <source>
        <dbReference type="ARBA" id="ARBA00022692"/>
    </source>
</evidence>
<dbReference type="EMBL" id="CP104067">
    <property type="protein sequence ID" value="WAH44390.1"/>
    <property type="molecule type" value="Genomic_DNA"/>
</dbReference>
<dbReference type="InterPro" id="IPR011701">
    <property type="entry name" value="MFS"/>
</dbReference>
<reference evidence="9" key="1">
    <citation type="submission" date="2022-08" db="EMBL/GenBank/DDBJ databases">
        <title>Alicyclobacillus fastidiosus DSM 17978, complete genome.</title>
        <authorList>
            <person name="Wang Q."/>
            <person name="Cai R."/>
            <person name="Wang Z."/>
        </authorList>
    </citation>
    <scope>NUCLEOTIDE SEQUENCE</scope>
    <source>
        <strain evidence="9">DSM 17978</strain>
    </source>
</reference>
<feature type="transmembrane region" description="Helical" evidence="7">
    <location>
        <begin position="218"/>
        <end position="240"/>
    </location>
</feature>
<feature type="transmembrane region" description="Helical" evidence="7">
    <location>
        <begin position="293"/>
        <end position="312"/>
    </location>
</feature>
<dbReference type="PROSITE" id="PS50850">
    <property type="entry name" value="MFS"/>
    <property type="match status" value="1"/>
</dbReference>
<protein>
    <submittedName>
        <fullName evidence="9">MFS transporter</fullName>
    </submittedName>
</protein>
<evidence type="ECO:0000259" key="8">
    <source>
        <dbReference type="PROSITE" id="PS50850"/>
    </source>
</evidence>
<organism evidence="9 10">
    <name type="scientific">Alicyclobacillus fastidiosus</name>
    <dbReference type="NCBI Taxonomy" id="392011"/>
    <lineage>
        <taxon>Bacteria</taxon>
        <taxon>Bacillati</taxon>
        <taxon>Bacillota</taxon>
        <taxon>Bacilli</taxon>
        <taxon>Bacillales</taxon>
        <taxon>Alicyclobacillaceae</taxon>
        <taxon>Alicyclobacillus</taxon>
    </lineage>
</organism>
<proteinExistence type="predicted"/>
<accession>A0ABY6ZR02</accession>
<dbReference type="SUPFAM" id="SSF103473">
    <property type="entry name" value="MFS general substrate transporter"/>
    <property type="match status" value="1"/>
</dbReference>
<name>A0ABY6ZR02_9BACL</name>
<sequence length="420" mass="44905">MLSLGLNYGDRSAIAVGAPYIMKEFHFDTVTWGIILGAFSFGYAPFCFVGGWTSDKFGPRKIMALACVWWSILTALTVVGFNFLTFFLQRLLFGFGEGPQGSVTTKTLGSWFPQRELGSAIGIANASTALGGAIATPLVVWLMVISHGNWRIPFIILGLIGLLIAIGWFVVVRDKPEQHPWITVKELTQIQAGELARSPEYAVDGSVPTVRQYLKSPLVWTVAIAFFGYSWVLFTFLNWFPDYLVQARHINIKNLAISGGIPWVAGAIGIIIGGLLTDWLGRKTGKTTVVRKWVVVISLLGAGAAFVPSALASSLISAVTLMAVSVFLLYLTGAQYFAIIAEVVPSSRVGGVMGFVHFIANLAGILAPSITGALVGMTHTWSIGFAIGAVMAGIGALGLAVFGKVKTKQTHTNASSAISQ</sequence>